<dbReference type="AlphaFoldDB" id="A0A836CE77"/>
<accession>A0A836CE77</accession>
<dbReference type="Proteomes" id="UP000664859">
    <property type="component" value="Unassembled WGS sequence"/>
</dbReference>
<reference evidence="1" key="1">
    <citation type="submission" date="2021-02" db="EMBL/GenBank/DDBJ databases">
        <title>First Annotated Genome of the Yellow-green Alga Tribonema minus.</title>
        <authorList>
            <person name="Mahan K.M."/>
        </authorList>
    </citation>
    <scope>NUCLEOTIDE SEQUENCE</scope>
    <source>
        <strain evidence="1">UTEX B ZZ1240</strain>
    </source>
</reference>
<proteinExistence type="predicted"/>
<sequence>MIAAAKADATSTFRPAVHLMLLVGTLGYEAEWYGLGRFHVAHKHHDIEEGAKLLAAQR</sequence>
<organism evidence="1 2">
    <name type="scientific">Tribonema minus</name>
    <dbReference type="NCBI Taxonomy" id="303371"/>
    <lineage>
        <taxon>Eukaryota</taxon>
        <taxon>Sar</taxon>
        <taxon>Stramenopiles</taxon>
        <taxon>Ochrophyta</taxon>
        <taxon>PX clade</taxon>
        <taxon>Xanthophyceae</taxon>
        <taxon>Tribonematales</taxon>
        <taxon>Tribonemataceae</taxon>
        <taxon>Tribonema</taxon>
    </lineage>
</organism>
<dbReference type="EMBL" id="JAFCMP010000246">
    <property type="protein sequence ID" value="KAG5182424.1"/>
    <property type="molecule type" value="Genomic_DNA"/>
</dbReference>
<evidence type="ECO:0000313" key="1">
    <source>
        <dbReference type="EMBL" id="KAG5182424.1"/>
    </source>
</evidence>
<comment type="caution">
    <text evidence="1">The sequence shown here is derived from an EMBL/GenBank/DDBJ whole genome shotgun (WGS) entry which is preliminary data.</text>
</comment>
<name>A0A836CE77_9STRA</name>
<protein>
    <submittedName>
        <fullName evidence="1">Uncharacterized protein</fullName>
    </submittedName>
</protein>
<evidence type="ECO:0000313" key="2">
    <source>
        <dbReference type="Proteomes" id="UP000664859"/>
    </source>
</evidence>
<dbReference type="OrthoDB" id="5561579at2759"/>
<gene>
    <name evidence="1" type="ORF">JKP88DRAFT_348870</name>
</gene>
<keyword evidence="2" id="KW-1185">Reference proteome</keyword>